<dbReference type="Proteomes" id="UP001362999">
    <property type="component" value="Unassembled WGS sequence"/>
</dbReference>
<gene>
    <name evidence="3" type="ORF">R3P38DRAFT_2866889</name>
</gene>
<keyword evidence="1" id="KW-0175">Coiled coil</keyword>
<feature type="coiled-coil region" evidence="1">
    <location>
        <begin position="117"/>
        <end position="144"/>
    </location>
</feature>
<evidence type="ECO:0000256" key="2">
    <source>
        <dbReference type="SAM" id="MobiDB-lite"/>
    </source>
</evidence>
<protein>
    <submittedName>
        <fullName evidence="3">Uncharacterized protein</fullName>
    </submittedName>
</protein>
<feature type="compositionally biased region" description="Basic and acidic residues" evidence="2">
    <location>
        <begin position="72"/>
        <end position="104"/>
    </location>
</feature>
<comment type="caution">
    <text evidence="3">The sequence shown here is derived from an EMBL/GenBank/DDBJ whole genome shotgun (WGS) entry which is preliminary data.</text>
</comment>
<organism evidence="3 4">
    <name type="scientific">Favolaschia claudopus</name>
    <dbReference type="NCBI Taxonomy" id="2862362"/>
    <lineage>
        <taxon>Eukaryota</taxon>
        <taxon>Fungi</taxon>
        <taxon>Dikarya</taxon>
        <taxon>Basidiomycota</taxon>
        <taxon>Agaricomycotina</taxon>
        <taxon>Agaricomycetes</taxon>
        <taxon>Agaricomycetidae</taxon>
        <taxon>Agaricales</taxon>
        <taxon>Marasmiineae</taxon>
        <taxon>Mycenaceae</taxon>
        <taxon>Favolaschia</taxon>
    </lineage>
</organism>
<dbReference type="AlphaFoldDB" id="A0AAW0D9E3"/>
<accession>A0AAW0D9E3</accession>
<dbReference type="EMBL" id="JAWWNJ010000009">
    <property type="protein sequence ID" value="KAK7048007.1"/>
    <property type="molecule type" value="Genomic_DNA"/>
</dbReference>
<evidence type="ECO:0000313" key="4">
    <source>
        <dbReference type="Proteomes" id="UP001362999"/>
    </source>
</evidence>
<sequence>MAVVPDILKKFGVSEDSPSLTLYLTLAPYLFLESVISKWMGGDDEDSDDDSKKPVNKDKKKKPTDDDEEEASHDKKTKTDDKTKDDKKDKTKDEDKSKVLPDAVRRAGKSNVTIKKVIALQKKMDANKREIEEAKVALNRLKEDQSLDDQQARLQTVLIDIQNIQGDIADISPKIRMLGTVYDSMSRDLAEVGNLLKAGNPVEAKSSLEAANKVYTELEPALGEFSTAA</sequence>
<proteinExistence type="predicted"/>
<name>A0AAW0D9E3_9AGAR</name>
<feature type="region of interest" description="Disordered" evidence="2">
    <location>
        <begin position="40"/>
        <end position="104"/>
    </location>
</feature>
<keyword evidence="4" id="KW-1185">Reference proteome</keyword>
<evidence type="ECO:0000313" key="3">
    <source>
        <dbReference type="EMBL" id="KAK7048007.1"/>
    </source>
</evidence>
<reference evidence="3 4" key="1">
    <citation type="journal article" date="2024" name="J Genomics">
        <title>Draft genome sequencing and assembly of Favolaschia claudopus CIRM-BRFM 2984 isolated from oak limbs.</title>
        <authorList>
            <person name="Navarro D."/>
            <person name="Drula E."/>
            <person name="Chaduli D."/>
            <person name="Cazenave R."/>
            <person name="Ahrendt S."/>
            <person name="Wang J."/>
            <person name="Lipzen A."/>
            <person name="Daum C."/>
            <person name="Barry K."/>
            <person name="Grigoriev I.V."/>
            <person name="Favel A."/>
            <person name="Rosso M.N."/>
            <person name="Martin F."/>
        </authorList>
    </citation>
    <scope>NUCLEOTIDE SEQUENCE [LARGE SCALE GENOMIC DNA]</scope>
    <source>
        <strain evidence="3 4">CIRM-BRFM 2984</strain>
    </source>
</reference>
<evidence type="ECO:0000256" key="1">
    <source>
        <dbReference type="SAM" id="Coils"/>
    </source>
</evidence>